<dbReference type="KEGG" id="mrub:DEO27_001460"/>
<evidence type="ECO:0000313" key="3">
    <source>
        <dbReference type="Proteomes" id="UP000251402"/>
    </source>
</evidence>
<accession>A0A5C1HRS4</accession>
<reference evidence="2" key="1">
    <citation type="submission" date="2019-08" db="EMBL/GenBank/DDBJ databases">
        <title>Comparative genome analysis confer to the adaptation heavy metal polluted environment.</title>
        <authorList>
            <person name="Li Y."/>
        </authorList>
    </citation>
    <scope>NUCLEOTIDE SEQUENCE [LARGE SCALE GENOMIC DNA]</scope>
    <source>
        <strain evidence="2">P1</strain>
    </source>
</reference>
<organism evidence="2 3">
    <name type="scientific">Mucilaginibacter rubeus</name>
    <dbReference type="NCBI Taxonomy" id="2027860"/>
    <lineage>
        <taxon>Bacteria</taxon>
        <taxon>Pseudomonadati</taxon>
        <taxon>Bacteroidota</taxon>
        <taxon>Sphingobacteriia</taxon>
        <taxon>Sphingobacteriales</taxon>
        <taxon>Sphingobacteriaceae</taxon>
        <taxon>Mucilaginibacter</taxon>
    </lineage>
</organism>
<dbReference type="AlphaFoldDB" id="A0A5C1HRS4"/>
<keyword evidence="3" id="KW-1185">Reference proteome</keyword>
<evidence type="ECO:0000256" key="1">
    <source>
        <dbReference type="SAM" id="Phobius"/>
    </source>
</evidence>
<sequence length="130" mass="14314">MTHSKNNKSLRQTLSLMMVLVFLMLGYCPVRNVLCSLASHASQNKEQKTPRDIRAIVEDVCNAYNSGDKIIPYQEVVSKTAVPLLLAVVVAVVFFAGIVLLKKLIVLYPDTPACNLSAIPLYLANRALLI</sequence>
<feature type="transmembrane region" description="Helical" evidence="1">
    <location>
        <begin position="12"/>
        <end position="34"/>
    </location>
</feature>
<dbReference type="Proteomes" id="UP000251402">
    <property type="component" value="Chromosome"/>
</dbReference>
<name>A0A5C1HRS4_9SPHI</name>
<evidence type="ECO:0000313" key="2">
    <source>
        <dbReference type="EMBL" id="QEM08737.1"/>
    </source>
</evidence>
<keyword evidence="1" id="KW-0812">Transmembrane</keyword>
<dbReference type="RefSeq" id="WP_112575894.1">
    <property type="nucleotide sequence ID" value="NZ_CP043450.1"/>
</dbReference>
<proteinExistence type="predicted"/>
<dbReference type="EMBL" id="CP043450">
    <property type="protein sequence ID" value="QEM08737.1"/>
    <property type="molecule type" value="Genomic_DNA"/>
</dbReference>
<keyword evidence="1" id="KW-0472">Membrane</keyword>
<gene>
    <name evidence="2" type="ORF">DEO27_001460</name>
</gene>
<protein>
    <submittedName>
        <fullName evidence="2">Uncharacterized protein</fullName>
    </submittedName>
</protein>
<keyword evidence="1" id="KW-1133">Transmembrane helix</keyword>
<feature type="transmembrane region" description="Helical" evidence="1">
    <location>
        <begin position="81"/>
        <end position="101"/>
    </location>
</feature>